<evidence type="ECO:0000313" key="1">
    <source>
        <dbReference type="EMBL" id="CAG8607633.1"/>
    </source>
</evidence>
<reference evidence="1" key="1">
    <citation type="submission" date="2021-06" db="EMBL/GenBank/DDBJ databases">
        <authorList>
            <person name="Kallberg Y."/>
            <person name="Tangrot J."/>
            <person name="Rosling A."/>
        </authorList>
    </citation>
    <scope>NUCLEOTIDE SEQUENCE</scope>
    <source>
        <strain evidence="1">IL203A</strain>
    </source>
</reference>
<protein>
    <submittedName>
        <fullName evidence="1">7069_t:CDS:1</fullName>
    </submittedName>
</protein>
<keyword evidence="2" id="KW-1185">Reference proteome</keyword>
<name>A0ACA9MQL0_9GLOM</name>
<sequence>YAGHYIPVIAFYINKYNHDYGAIKNVIHINIESILIGNGLVNPLVQFEYFSDIACDSSYGPVLNRSTCNQLRKDCKKCIKLTKTCYASKNIMDCITAEKYCYDKLFISFRISGKNIQDIRKPCNYSNAFCYPELQNIVKYSNLEDVKIELGVNSSLVYQIENFNIRTGFINSCDAAYDCNWLGIDAWTKALHWSGTKGFNDAKVYPWITSSGNYSGNIRTFKGFTFLKILNAGHLVPHDQPVSSLDFFNRWIFKKEL</sequence>
<dbReference type="Proteomes" id="UP000789702">
    <property type="component" value="Unassembled WGS sequence"/>
</dbReference>
<organism evidence="1 2">
    <name type="scientific">Dentiscutata heterogama</name>
    <dbReference type="NCBI Taxonomy" id="1316150"/>
    <lineage>
        <taxon>Eukaryota</taxon>
        <taxon>Fungi</taxon>
        <taxon>Fungi incertae sedis</taxon>
        <taxon>Mucoromycota</taxon>
        <taxon>Glomeromycotina</taxon>
        <taxon>Glomeromycetes</taxon>
        <taxon>Diversisporales</taxon>
        <taxon>Gigasporaceae</taxon>
        <taxon>Dentiscutata</taxon>
    </lineage>
</organism>
<accession>A0ACA9MQL0</accession>
<proteinExistence type="predicted"/>
<gene>
    <name evidence="1" type="ORF">DHETER_LOCUS7503</name>
</gene>
<comment type="caution">
    <text evidence="1">The sequence shown here is derived from an EMBL/GenBank/DDBJ whole genome shotgun (WGS) entry which is preliminary data.</text>
</comment>
<feature type="non-terminal residue" evidence="1">
    <location>
        <position position="1"/>
    </location>
</feature>
<evidence type="ECO:0000313" key="2">
    <source>
        <dbReference type="Proteomes" id="UP000789702"/>
    </source>
</evidence>
<dbReference type="EMBL" id="CAJVPU010010654">
    <property type="protein sequence ID" value="CAG8607633.1"/>
    <property type="molecule type" value="Genomic_DNA"/>
</dbReference>